<dbReference type="InterPro" id="IPR036894">
    <property type="entry name" value="YbaB-like_sf"/>
</dbReference>
<dbReference type="STRING" id="1167006.UWK_03337"/>
<dbReference type="RefSeq" id="WP_015405538.1">
    <property type="nucleotide sequence ID" value="NC_020304.1"/>
</dbReference>
<dbReference type="NCBIfam" id="TIGR00103">
    <property type="entry name" value="DNA_YbaB_EbfC"/>
    <property type="match status" value="1"/>
</dbReference>
<organism evidence="4 5">
    <name type="scientific">Desulfocapsa sulfexigens (strain DSM 10523 / SB164P1)</name>
    <dbReference type="NCBI Taxonomy" id="1167006"/>
    <lineage>
        <taxon>Bacteria</taxon>
        <taxon>Pseudomonadati</taxon>
        <taxon>Thermodesulfobacteriota</taxon>
        <taxon>Desulfobulbia</taxon>
        <taxon>Desulfobulbales</taxon>
        <taxon>Desulfocapsaceae</taxon>
        <taxon>Desulfocapsa</taxon>
    </lineage>
</organism>
<comment type="similarity">
    <text evidence="2">Belongs to the YbaB/EbfC family.</text>
</comment>
<evidence type="ECO:0000256" key="2">
    <source>
        <dbReference type="HAMAP-Rule" id="MF_00274"/>
    </source>
</evidence>
<comment type="function">
    <text evidence="2">Binds to DNA and alters its conformation. May be involved in regulation of gene expression, nucleoid organization and DNA protection.</text>
</comment>
<dbReference type="PIRSF" id="PIRSF004555">
    <property type="entry name" value="UCP004555"/>
    <property type="match status" value="1"/>
</dbReference>
<dbReference type="PANTHER" id="PTHR33449">
    <property type="entry name" value="NUCLEOID-ASSOCIATED PROTEIN YBAB"/>
    <property type="match status" value="1"/>
</dbReference>
<dbReference type="Pfam" id="PF02575">
    <property type="entry name" value="YbaB_DNA_bd"/>
    <property type="match status" value="1"/>
</dbReference>
<reference evidence="5" key="1">
    <citation type="journal article" date="2013" name="Stand. Genomic Sci.">
        <title>Complete genome sequence of Desulfocapsa sulfexigens, a marine deltaproteobacterium specialized in disproportionating inorganic sulfur compounds.</title>
        <authorList>
            <person name="Finster K.W."/>
            <person name="Kjeldsen K.U."/>
            <person name="Kube M."/>
            <person name="Reinhardt R."/>
            <person name="Mussmann M."/>
            <person name="Amann R."/>
            <person name="Schreiber L."/>
        </authorList>
    </citation>
    <scope>NUCLEOTIDE SEQUENCE [LARGE SCALE GENOMIC DNA]</scope>
    <source>
        <strain evidence="5">DSM 10523 / SB164P1</strain>
    </source>
</reference>
<dbReference type="GO" id="GO:0003677">
    <property type="term" value="F:DNA binding"/>
    <property type="evidence" value="ECO:0007669"/>
    <property type="project" value="UniProtKB-UniRule"/>
</dbReference>
<comment type="subunit">
    <text evidence="2">Homodimer.</text>
</comment>
<dbReference type="Proteomes" id="UP000011721">
    <property type="component" value="Chromosome"/>
</dbReference>
<dbReference type="InterPro" id="IPR004401">
    <property type="entry name" value="YbaB/EbfC"/>
</dbReference>
<keyword evidence="1 2" id="KW-0238">DNA-binding</keyword>
<sequence>MDMNSIMAQAQQMQQKMATIQEELKTKTATGTAGGGMVTVTANGKSEILSIEIEKEIITVDEKEMLQDLITAATNDALRKVKAIGKEEMAKLTGGMNIPGISNIFS</sequence>
<dbReference type="HOGENOM" id="CLU_140930_1_0_7"/>
<keyword evidence="5" id="KW-1185">Reference proteome</keyword>
<evidence type="ECO:0000313" key="4">
    <source>
        <dbReference type="EMBL" id="AGF79856.1"/>
    </source>
</evidence>
<dbReference type="SUPFAM" id="SSF82607">
    <property type="entry name" value="YbaB-like"/>
    <property type="match status" value="1"/>
</dbReference>
<name>M1PU44_DESSD</name>
<dbReference type="PANTHER" id="PTHR33449:SF1">
    <property type="entry name" value="NUCLEOID-ASSOCIATED PROTEIN YBAB"/>
    <property type="match status" value="1"/>
</dbReference>
<dbReference type="GO" id="GO:0005829">
    <property type="term" value="C:cytosol"/>
    <property type="evidence" value="ECO:0007669"/>
    <property type="project" value="TreeGrafter"/>
</dbReference>
<dbReference type="HAMAP" id="MF_00274">
    <property type="entry name" value="DNA_YbaB_EbfC"/>
    <property type="match status" value="1"/>
</dbReference>
<evidence type="ECO:0000313" key="5">
    <source>
        <dbReference type="Proteomes" id="UP000011721"/>
    </source>
</evidence>
<dbReference type="EMBL" id="CP003985">
    <property type="protein sequence ID" value="AGF79856.1"/>
    <property type="molecule type" value="Genomic_DNA"/>
</dbReference>
<dbReference type="KEGG" id="dsf:UWK_03337"/>
<gene>
    <name evidence="4" type="ordered locus">UWK_03337</name>
</gene>
<dbReference type="GO" id="GO:0043590">
    <property type="term" value="C:bacterial nucleoid"/>
    <property type="evidence" value="ECO:0007669"/>
    <property type="project" value="UniProtKB-UniRule"/>
</dbReference>
<keyword evidence="2" id="KW-0963">Cytoplasm</keyword>
<evidence type="ECO:0000256" key="3">
    <source>
        <dbReference type="SAM" id="Coils"/>
    </source>
</evidence>
<dbReference type="Gene3D" id="3.30.1310.10">
    <property type="entry name" value="Nucleoid-associated protein YbaB-like domain"/>
    <property type="match status" value="1"/>
</dbReference>
<evidence type="ECO:0000256" key="1">
    <source>
        <dbReference type="ARBA" id="ARBA00023125"/>
    </source>
</evidence>
<dbReference type="OrthoDB" id="9803080at2"/>
<accession>M1PU44</accession>
<feature type="coiled-coil region" evidence="3">
    <location>
        <begin position="3"/>
        <end position="30"/>
    </location>
</feature>
<keyword evidence="3" id="KW-0175">Coiled coil</keyword>
<comment type="subcellular location">
    <subcellularLocation>
        <location evidence="2">Cytoplasm</location>
        <location evidence="2">Nucleoid</location>
    </subcellularLocation>
</comment>
<dbReference type="AlphaFoldDB" id="M1PU44"/>
<dbReference type="PATRIC" id="fig|1167006.5.peg.3594"/>
<proteinExistence type="inferred from homology"/>
<dbReference type="eggNOG" id="COG0718">
    <property type="taxonomic scope" value="Bacteria"/>
</dbReference>
<protein>
    <recommendedName>
        <fullName evidence="2">Nucleoid-associated protein UWK_03337</fullName>
    </recommendedName>
</protein>